<evidence type="ECO:0008006" key="3">
    <source>
        <dbReference type="Google" id="ProtNLM"/>
    </source>
</evidence>
<accession>A0A1H0G456</accession>
<evidence type="ECO:0000313" key="2">
    <source>
        <dbReference type="Proteomes" id="UP000242957"/>
    </source>
</evidence>
<sequence length="147" mass="16235">MAELHRASVSGSGLYERLLQRLALALDEADTAERLRDEHPQELELRGLSSAEMELIRAYLDQDVNWLRGWHAAAEELALLERSSARGGRKPRQAASVPKPRLAARRQMLLCALCGSPVALSRSQGVLPCASCGSQLFRSARMNQSVR</sequence>
<dbReference type="RefSeq" id="WP_084314226.1">
    <property type="nucleotide sequence ID" value="NZ_FNIJ01000007.1"/>
</dbReference>
<dbReference type="AlphaFoldDB" id="A0A1H0G456"/>
<dbReference type="STRING" id="198616.SAMN05216193_10747"/>
<dbReference type="Proteomes" id="UP000242957">
    <property type="component" value="Unassembled WGS sequence"/>
</dbReference>
<dbReference type="EMBL" id="FNIJ01000007">
    <property type="protein sequence ID" value="SDO01614.1"/>
    <property type="molecule type" value="Genomic_DNA"/>
</dbReference>
<organism evidence="1 2">
    <name type="scientific">Pseudomonas jinjuensis</name>
    <dbReference type="NCBI Taxonomy" id="198616"/>
    <lineage>
        <taxon>Bacteria</taxon>
        <taxon>Pseudomonadati</taxon>
        <taxon>Pseudomonadota</taxon>
        <taxon>Gammaproteobacteria</taxon>
        <taxon>Pseudomonadales</taxon>
        <taxon>Pseudomonadaceae</taxon>
        <taxon>Pseudomonas</taxon>
    </lineage>
</organism>
<keyword evidence="2" id="KW-1185">Reference proteome</keyword>
<dbReference type="OrthoDB" id="6892877at2"/>
<name>A0A1H0G456_9PSED</name>
<proteinExistence type="predicted"/>
<gene>
    <name evidence="1" type="ORF">SAMN05216193_10747</name>
</gene>
<reference evidence="2" key="1">
    <citation type="submission" date="2016-10" db="EMBL/GenBank/DDBJ databases">
        <authorList>
            <person name="Varghese N."/>
            <person name="Submissions S."/>
        </authorList>
    </citation>
    <scope>NUCLEOTIDE SEQUENCE [LARGE SCALE GENOMIC DNA]</scope>
    <source>
        <strain evidence="2">JCM 21621</strain>
    </source>
</reference>
<evidence type="ECO:0000313" key="1">
    <source>
        <dbReference type="EMBL" id="SDO01614.1"/>
    </source>
</evidence>
<protein>
    <recommendedName>
        <fullName evidence="3">Zinc-ribbon containing domain-containing protein</fullName>
    </recommendedName>
</protein>